<organism evidence="3 4">
    <name type="scientific">Lentzea indica</name>
    <dbReference type="NCBI Taxonomy" id="2604800"/>
    <lineage>
        <taxon>Bacteria</taxon>
        <taxon>Bacillati</taxon>
        <taxon>Actinomycetota</taxon>
        <taxon>Actinomycetes</taxon>
        <taxon>Pseudonocardiales</taxon>
        <taxon>Pseudonocardiaceae</taxon>
        <taxon>Lentzea</taxon>
    </lineage>
</organism>
<evidence type="ECO:0000259" key="2">
    <source>
        <dbReference type="PROSITE" id="PS50937"/>
    </source>
</evidence>
<dbReference type="InterPro" id="IPR009061">
    <property type="entry name" value="DNA-bd_dom_put_sf"/>
</dbReference>
<dbReference type="PRINTS" id="PR00040">
    <property type="entry name" value="HTHMERR"/>
</dbReference>
<accession>A0ABX1FIP8</accession>
<dbReference type="Pfam" id="PF13411">
    <property type="entry name" value="MerR_1"/>
    <property type="match status" value="1"/>
</dbReference>
<gene>
    <name evidence="3" type="ORF">FXN61_19060</name>
</gene>
<comment type="caution">
    <text evidence="3">The sequence shown here is derived from an EMBL/GenBank/DDBJ whole genome shotgun (WGS) entry which is preliminary data.</text>
</comment>
<dbReference type="InterPro" id="IPR000551">
    <property type="entry name" value="MerR-type_HTH_dom"/>
</dbReference>
<dbReference type="PANTHER" id="PTHR30204">
    <property type="entry name" value="REDOX-CYCLING DRUG-SENSING TRANSCRIPTIONAL ACTIVATOR SOXR"/>
    <property type="match status" value="1"/>
</dbReference>
<dbReference type="RefSeq" id="WP_167975454.1">
    <property type="nucleotide sequence ID" value="NZ_VSRL01000065.1"/>
</dbReference>
<sequence>MRMQDLSRASGLPVPTVKYYLREGLLAPGERTGPNQARYGAEHLRRLRLVRALLELGGLSLAQVRAVLRESRVLPPPPSSVPVSEADRRWALDRIEVLARARRWEVADDGPAVTALVEVLCTLRELCSDALLERVDDYADLADAITDFDRAGRHDAVSAILGDALLVALRRLARESADAPVPGDR</sequence>
<evidence type="ECO:0000313" key="3">
    <source>
        <dbReference type="EMBL" id="NKE58795.1"/>
    </source>
</evidence>
<evidence type="ECO:0000313" key="4">
    <source>
        <dbReference type="Proteomes" id="UP001515943"/>
    </source>
</evidence>
<dbReference type="InterPro" id="IPR047057">
    <property type="entry name" value="MerR_fam"/>
</dbReference>
<dbReference type="SUPFAM" id="SSF46955">
    <property type="entry name" value="Putative DNA-binding domain"/>
    <property type="match status" value="1"/>
</dbReference>
<dbReference type="PANTHER" id="PTHR30204:SF98">
    <property type="entry name" value="HTH-TYPE TRANSCRIPTIONAL REGULATOR ADHR"/>
    <property type="match status" value="1"/>
</dbReference>
<dbReference type="EMBL" id="VSRL01000065">
    <property type="protein sequence ID" value="NKE58795.1"/>
    <property type="molecule type" value="Genomic_DNA"/>
</dbReference>
<keyword evidence="4" id="KW-1185">Reference proteome</keyword>
<reference evidence="3 4" key="1">
    <citation type="submission" date="2019-08" db="EMBL/GenBank/DDBJ databases">
        <title>Lentzea from Indian Himalayas.</title>
        <authorList>
            <person name="Mandal S."/>
            <person name="Mallick Gupta A."/>
            <person name="Maiti P.K."/>
            <person name="Sarkar J."/>
            <person name="Mandal S."/>
        </authorList>
    </citation>
    <scope>NUCLEOTIDE SEQUENCE [LARGE SCALE GENOMIC DNA]</scope>
    <source>
        <strain evidence="3 4">PSKA42</strain>
    </source>
</reference>
<evidence type="ECO:0000256" key="1">
    <source>
        <dbReference type="ARBA" id="ARBA00023125"/>
    </source>
</evidence>
<keyword evidence="1" id="KW-0238">DNA-binding</keyword>
<dbReference type="Proteomes" id="UP001515943">
    <property type="component" value="Unassembled WGS sequence"/>
</dbReference>
<protein>
    <submittedName>
        <fullName evidence="3">MerR family transcriptional regulator</fullName>
    </submittedName>
</protein>
<dbReference type="PROSITE" id="PS50937">
    <property type="entry name" value="HTH_MERR_2"/>
    <property type="match status" value="1"/>
</dbReference>
<proteinExistence type="predicted"/>
<feature type="domain" description="HTH merR-type" evidence="2">
    <location>
        <begin position="1"/>
        <end position="70"/>
    </location>
</feature>
<dbReference type="SMART" id="SM00422">
    <property type="entry name" value="HTH_MERR"/>
    <property type="match status" value="1"/>
</dbReference>
<name>A0ABX1FIP8_9PSEU</name>
<dbReference type="Gene3D" id="1.10.1660.10">
    <property type="match status" value="1"/>
</dbReference>